<proteinExistence type="predicted"/>
<comment type="caution">
    <text evidence="2">The sequence shown here is derived from an EMBL/GenBank/DDBJ whole genome shotgun (WGS) entry which is preliminary data.</text>
</comment>
<sequence>MVTFPGPTSRSKAIGSIGKITHFTTKQQKPHKCKSFDRMKHKKHSIRSNDTWQAENEEEAPFDRMRTIRSNESIRSNGIHRMNPSSLLQKPMHHASSS</sequence>
<dbReference type="Proteomes" id="UP001632038">
    <property type="component" value="Unassembled WGS sequence"/>
</dbReference>
<keyword evidence="3" id="KW-1185">Reference proteome</keyword>
<dbReference type="EMBL" id="JAVIJP010000140">
    <property type="protein sequence ID" value="KAL3613336.1"/>
    <property type="molecule type" value="Genomic_DNA"/>
</dbReference>
<feature type="region of interest" description="Disordered" evidence="1">
    <location>
        <begin position="24"/>
        <end position="60"/>
    </location>
</feature>
<evidence type="ECO:0000313" key="3">
    <source>
        <dbReference type="Proteomes" id="UP001632038"/>
    </source>
</evidence>
<organism evidence="2 3">
    <name type="scientific">Castilleja foliolosa</name>
    <dbReference type="NCBI Taxonomy" id="1961234"/>
    <lineage>
        <taxon>Eukaryota</taxon>
        <taxon>Viridiplantae</taxon>
        <taxon>Streptophyta</taxon>
        <taxon>Embryophyta</taxon>
        <taxon>Tracheophyta</taxon>
        <taxon>Spermatophyta</taxon>
        <taxon>Magnoliopsida</taxon>
        <taxon>eudicotyledons</taxon>
        <taxon>Gunneridae</taxon>
        <taxon>Pentapetalae</taxon>
        <taxon>asterids</taxon>
        <taxon>lamiids</taxon>
        <taxon>Lamiales</taxon>
        <taxon>Orobanchaceae</taxon>
        <taxon>Pedicularideae</taxon>
        <taxon>Castillejinae</taxon>
        <taxon>Castilleja</taxon>
    </lineage>
</organism>
<feature type="compositionally biased region" description="Basic residues" evidence="1">
    <location>
        <begin position="28"/>
        <end position="46"/>
    </location>
</feature>
<dbReference type="AlphaFoldDB" id="A0ABD3B8D2"/>
<evidence type="ECO:0000256" key="1">
    <source>
        <dbReference type="SAM" id="MobiDB-lite"/>
    </source>
</evidence>
<name>A0ABD3B8D2_9LAMI</name>
<evidence type="ECO:0000313" key="2">
    <source>
        <dbReference type="EMBL" id="KAL3613336.1"/>
    </source>
</evidence>
<protein>
    <submittedName>
        <fullName evidence="2">Uncharacterized protein</fullName>
    </submittedName>
</protein>
<accession>A0ABD3B8D2</accession>
<feature type="region of interest" description="Disordered" evidence="1">
    <location>
        <begin position="73"/>
        <end position="98"/>
    </location>
</feature>
<reference evidence="3" key="1">
    <citation type="journal article" date="2024" name="IScience">
        <title>Strigolactones Initiate the Formation of Haustorium-like Structures in Castilleja.</title>
        <authorList>
            <person name="Buerger M."/>
            <person name="Peterson D."/>
            <person name="Chory J."/>
        </authorList>
    </citation>
    <scope>NUCLEOTIDE SEQUENCE [LARGE SCALE GENOMIC DNA]</scope>
</reference>
<gene>
    <name evidence="2" type="ORF">CASFOL_042808</name>
</gene>